<dbReference type="Gene3D" id="2.40.40.20">
    <property type="match status" value="1"/>
</dbReference>
<evidence type="ECO:0000256" key="9">
    <source>
        <dbReference type="ARBA" id="ARBA00022737"/>
    </source>
</evidence>
<proteinExistence type="inferred from homology"/>
<evidence type="ECO:0000256" key="7">
    <source>
        <dbReference type="ARBA" id="ARBA00022695"/>
    </source>
</evidence>
<evidence type="ECO:0000256" key="11">
    <source>
        <dbReference type="ARBA" id="ARBA00022842"/>
    </source>
</evidence>
<dbReference type="PANTHER" id="PTHR19376">
    <property type="entry name" value="DNA-DIRECTED RNA POLYMERASE"/>
    <property type="match status" value="1"/>
</dbReference>
<evidence type="ECO:0000313" key="19">
    <source>
        <dbReference type="EMBL" id="WZN63020.1"/>
    </source>
</evidence>
<evidence type="ECO:0000256" key="16">
    <source>
        <dbReference type="RuleBase" id="RU004279"/>
    </source>
</evidence>
<dbReference type="Gene3D" id="1.10.132.30">
    <property type="match status" value="1"/>
</dbReference>
<keyword evidence="6 16" id="KW-0808">Transferase</keyword>
<feature type="region of interest" description="Disordered" evidence="17">
    <location>
        <begin position="1489"/>
        <end position="1727"/>
    </location>
</feature>
<protein>
    <recommendedName>
        <fullName evidence="16">DNA-directed RNA polymerase subunit</fullName>
        <ecNumber evidence="16">2.7.7.6</ecNumber>
    </recommendedName>
</protein>
<dbReference type="InterPro" id="IPR007081">
    <property type="entry name" value="RNA_pol_Rpb1_5"/>
</dbReference>
<keyword evidence="13 16" id="KW-0804">Transcription</keyword>
<evidence type="ECO:0000256" key="3">
    <source>
        <dbReference type="ARBA" id="ARBA00022478"/>
    </source>
</evidence>
<dbReference type="InterPro" id="IPR006592">
    <property type="entry name" value="RNA_pol_N"/>
</dbReference>
<dbReference type="PANTHER" id="PTHR19376:SF37">
    <property type="entry name" value="DNA-DIRECTED RNA POLYMERASE II SUBUNIT RPB1"/>
    <property type="match status" value="1"/>
</dbReference>
<dbReference type="Pfam" id="PF04997">
    <property type="entry name" value="RNA_pol_Rpb1_1"/>
    <property type="match status" value="1"/>
</dbReference>
<dbReference type="GO" id="GO:0005665">
    <property type="term" value="C:RNA polymerase II, core complex"/>
    <property type="evidence" value="ECO:0007669"/>
    <property type="project" value="TreeGrafter"/>
</dbReference>
<dbReference type="FunFam" id="1.10.274.100:FF:000001">
    <property type="entry name" value="DNA-directed RNA polymerase subunit"/>
    <property type="match status" value="1"/>
</dbReference>
<keyword evidence="8" id="KW-0479">Metal-binding</keyword>
<evidence type="ECO:0000256" key="5">
    <source>
        <dbReference type="ARBA" id="ARBA00022640"/>
    </source>
</evidence>
<reference evidence="19 20" key="1">
    <citation type="submission" date="2024-03" db="EMBL/GenBank/DDBJ databases">
        <title>Complete genome sequence of the green alga Chloropicon roscoffensis RCC1871.</title>
        <authorList>
            <person name="Lemieux C."/>
            <person name="Pombert J.-F."/>
            <person name="Otis C."/>
            <person name="Turmel M."/>
        </authorList>
    </citation>
    <scope>NUCLEOTIDE SEQUENCE [LARGE SCALE GENOMIC DNA]</scope>
    <source>
        <strain evidence="19 20">RCC1871</strain>
    </source>
</reference>
<dbReference type="FunFam" id="3.30.1360.140:FF:000001">
    <property type="entry name" value="DNA-directed RNA polymerase subunit"/>
    <property type="match status" value="1"/>
</dbReference>
<dbReference type="Proteomes" id="UP001472866">
    <property type="component" value="Chromosome 06"/>
</dbReference>
<dbReference type="Gene3D" id="1.10.274.100">
    <property type="entry name" value="RNA polymerase Rpb1, domain 3"/>
    <property type="match status" value="1"/>
</dbReference>
<dbReference type="PRINTS" id="PR01217">
    <property type="entry name" value="PRICHEXTENSN"/>
</dbReference>
<dbReference type="InterPro" id="IPR007080">
    <property type="entry name" value="RNA_pol_Rpb1_1"/>
</dbReference>
<dbReference type="InterPro" id="IPR007075">
    <property type="entry name" value="RNA_pol_Rpb1_6"/>
</dbReference>
<dbReference type="Pfam" id="PF05000">
    <property type="entry name" value="RNA_pol_Rpb1_4"/>
    <property type="match status" value="1"/>
</dbReference>
<dbReference type="GO" id="GO:0046872">
    <property type="term" value="F:metal ion binding"/>
    <property type="evidence" value="ECO:0007669"/>
    <property type="project" value="UniProtKB-KW"/>
</dbReference>
<feature type="compositionally biased region" description="Low complexity" evidence="17">
    <location>
        <begin position="1533"/>
        <end position="1727"/>
    </location>
</feature>
<dbReference type="Pfam" id="PF04992">
    <property type="entry name" value="RNA_pol_Rpb1_6"/>
    <property type="match status" value="1"/>
</dbReference>
<dbReference type="PROSITE" id="PS00115">
    <property type="entry name" value="RNA_POL_II_REPEAT"/>
    <property type="match status" value="8"/>
</dbReference>
<dbReference type="NCBIfam" id="NF006336">
    <property type="entry name" value="PRK08566.1"/>
    <property type="match status" value="1"/>
</dbReference>
<dbReference type="FunFam" id="4.10.860.120:FF:000003">
    <property type="entry name" value="DNA-directed RNA polymerase subunit"/>
    <property type="match status" value="1"/>
</dbReference>
<gene>
    <name evidence="19" type="ORF">HKI87_06g45650</name>
</gene>
<keyword evidence="4" id="KW-0597">Phosphoprotein</keyword>
<comment type="function">
    <text evidence="16">DNA-dependent RNA polymerase catalyzes the transcription of DNA into RNA using the four ribonucleoside triphosphates as substrates.</text>
</comment>
<dbReference type="Gene3D" id="6.20.50.80">
    <property type="match status" value="1"/>
</dbReference>
<dbReference type="Pfam" id="PF05001">
    <property type="entry name" value="RNA_pol_Rpb1_R"/>
    <property type="match status" value="14"/>
</dbReference>
<dbReference type="EMBL" id="CP151506">
    <property type="protein sequence ID" value="WZN63020.1"/>
    <property type="molecule type" value="Genomic_DNA"/>
</dbReference>
<dbReference type="FunFam" id="1.10.132.30:FF:000001">
    <property type="entry name" value="DNA-directed RNA polymerase subunit"/>
    <property type="match status" value="1"/>
</dbReference>
<evidence type="ECO:0000256" key="14">
    <source>
        <dbReference type="ARBA" id="ARBA00023242"/>
    </source>
</evidence>
<dbReference type="CDD" id="cd02733">
    <property type="entry name" value="RNAP_II_RPB1_N"/>
    <property type="match status" value="1"/>
</dbReference>
<dbReference type="CDD" id="cd02584">
    <property type="entry name" value="RNAP_II_Rpb1_C"/>
    <property type="match status" value="1"/>
</dbReference>
<keyword evidence="5" id="KW-0934">Plastid</keyword>
<keyword evidence="7 16" id="KW-0548">Nucleotidyltransferase</keyword>
<dbReference type="GO" id="GO:0003899">
    <property type="term" value="F:DNA-directed RNA polymerase activity"/>
    <property type="evidence" value="ECO:0007669"/>
    <property type="project" value="UniProtKB-EC"/>
</dbReference>
<dbReference type="InterPro" id="IPR000722">
    <property type="entry name" value="RNA_pol_asu"/>
</dbReference>
<dbReference type="Gene3D" id="6.10.250.2940">
    <property type="match status" value="1"/>
</dbReference>
<dbReference type="Pfam" id="PF04983">
    <property type="entry name" value="RNA_pol_Rpb1_3"/>
    <property type="match status" value="1"/>
</dbReference>
<dbReference type="Gene3D" id="3.30.1360.140">
    <property type="match status" value="1"/>
</dbReference>
<dbReference type="InterPro" id="IPR007083">
    <property type="entry name" value="RNA_pol_Rpb1_4"/>
</dbReference>
<dbReference type="InterPro" id="IPR042102">
    <property type="entry name" value="RNA_pol_Rpb1_3_sf"/>
</dbReference>
<evidence type="ECO:0000256" key="15">
    <source>
        <dbReference type="ARBA" id="ARBA00048552"/>
    </source>
</evidence>
<comment type="similarity">
    <text evidence="2">Belongs to the RNA polymerase beta' chain family. RpoC1 subfamily.</text>
</comment>
<feature type="compositionally biased region" description="Low complexity" evidence="17">
    <location>
        <begin position="1499"/>
        <end position="1508"/>
    </location>
</feature>
<comment type="subcellular location">
    <subcellularLocation>
        <location evidence="1">Nucleus</location>
    </subcellularLocation>
</comment>
<dbReference type="InterPro" id="IPR044893">
    <property type="entry name" value="RNA_pol_Rpb1_clamp_domain"/>
</dbReference>
<keyword evidence="10" id="KW-0862">Zinc</keyword>
<evidence type="ECO:0000256" key="1">
    <source>
        <dbReference type="ARBA" id="ARBA00004123"/>
    </source>
</evidence>
<dbReference type="GO" id="GO:0006366">
    <property type="term" value="P:transcription by RNA polymerase II"/>
    <property type="evidence" value="ECO:0007669"/>
    <property type="project" value="InterPro"/>
</dbReference>
<dbReference type="SUPFAM" id="SSF64484">
    <property type="entry name" value="beta and beta-prime subunits of DNA dependent RNA-polymerase"/>
    <property type="match status" value="1"/>
</dbReference>
<evidence type="ECO:0000256" key="2">
    <source>
        <dbReference type="ARBA" id="ARBA00007207"/>
    </source>
</evidence>
<keyword evidence="11" id="KW-0460">Magnesium</keyword>
<evidence type="ECO:0000256" key="6">
    <source>
        <dbReference type="ARBA" id="ARBA00022679"/>
    </source>
</evidence>
<dbReference type="InterPro" id="IPR007066">
    <property type="entry name" value="RNA_pol_Rpb1_3"/>
</dbReference>
<evidence type="ECO:0000256" key="17">
    <source>
        <dbReference type="SAM" id="MobiDB-lite"/>
    </source>
</evidence>
<evidence type="ECO:0000256" key="13">
    <source>
        <dbReference type="ARBA" id="ARBA00023163"/>
    </source>
</evidence>
<dbReference type="InterPro" id="IPR038120">
    <property type="entry name" value="Rpb1_funnel_sf"/>
</dbReference>
<keyword evidence="12" id="KW-0238">DNA-binding</keyword>
<name>A0AAX4PBS9_9CHLO</name>
<dbReference type="EC" id="2.7.7.6" evidence="16"/>
<evidence type="ECO:0000256" key="12">
    <source>
        <dbReference type="ARBA" id="ARBA00023125"/>
    </source>
</evidence>
<dbReference type="GO" id="GO:0003677">
    <property type="term" value="F:DNA binding"/>
    <property type="evidence" value="ECO:0007669"/>
    <property type="project" value="UniProtKB-KW"/>
</dbReference>
<evidence type="ECO:0000256" key="4">
    <source>
        <dbReference type="ARBA" id="ARBA00022553"/>
    </source>
</evidence>
<feature type="domain" description="RNA polymerase N-terminal" evidence="18">
    <location>
        <begin position="238"/>
        <end position="544"/>
    </location>
</feature>
<dbReference type="FunFam" id="2.40.40.20:FF:000019">
    <property type="entry name" value="DNA-directed RNA polymerase II subunit RPB1"/>
    <property type="match status" value="1"/>
</dbReference>
<dbReference type="Pfam" id="PF00623">
    <property type="entry name" value="RNA_pol_Rpb1_2"/>
    <property type="match status" value="1"/>
</dbReference>
<dbReference type="Gene3D" id="3.30.1490.180">
    <property type="entry name" value="RNA polymerase ii"/>
    <property type="match status" value="1"/>
</dbReference>
<dbReference type="FunFam" id="3.30.1490.180:FF:000001">
    <property type="entry name" value="DNA-directed RNA polymerase subunit"/>
    <property type="match status" value="1"/>
</dbReference>
<sequence length="1727" mass="192123">MDRFTYSRAPVKRVDSVQFGTLSPEEIKRYSVANVDQPTIFEGGKPKVGGLADPRMGTIDRNVLCETCNCNFQECPGHFGHHELAVPVFHLGFQTSVLKILRSVCFSCSRILCDRTDPAFQKCLECPNAKQRQRMTYKLCAGKRDCSFGGGNDEDLMEDDTAQGGCSARQPDIKLNALRFIATFKQRSKRDDSEDEDEELGTMEEQELSAERVVQILKGISDEDAFALGMDPKWVRPEWLVLTVMPVPPPPVRPSVSSDASTRSEDDLTHAFAKILKISHQLKELIKRGAQAHQIGDFVQLLQFQVNTYLDNSVTGQPRGLLRSGRPVKSIAQRLKTKEGRVRGNLMGKRVDFSARTVISGDANIGIDQLGVPWSIALNLTFPETVTPYNLEKLTRLVENGPHPPPGETGAKYIIREDGQRLDLRYLKKSSDRHLEYGYKVERHLQNGDVVLFNRQPSLHKMSIMGHRVKIMPYSTFRLNLAVTSPYNADFDGDEMNMHVPQTLETRAETIELMMVPKMIVSPQANKPVIGIVQDSLLGTRIMTKRDSFLTKELLMNLLMWIEHWDGKVPTPAVLKPVPLWTGKQVFSLIIPPGINYERKSGWHPDADQKDMSPGDTQVKIENGELLTGTLCKKSLGSSAGGLVHVIWMDHGPNQARLFLNHVQTVACYWLLQHGFTVGIGDTVADEATMLEINNIISLAKREVQDLIDDAQNGKLEPQPGRTLVETFEAKVNASLNKARDRAGKNAQASISDLNNVKVMVTGGSKGSFINISQMTACVGQQNVEGKRIPFGFVNRTLPHFTKDDQGPESRGFVENSYLRGLTPQEFFFHAMGGREGLIDTAIKTASTGYIQRRLIKAMEDIMLRYDGTIRNSMGDVIQFLYGEDGMDGTAIEGQKLKHLKFGPKKFEEWYRIDLEQGLKELRFLKAAVTKEILEPDNRLNYQRELNEEYERLLQDVRRARTEIIANGDDNVYLPVHFGRLIENAVKKFKIDRTEPTDLSPLHVIKKIKELEQKVVVVPGADALSAQAQENATTLFKIHLRSTFSSKQVCEKYRLSESAFNWVVEEISNKFHKAVAHPGENIGVIAAQSIGEPATQMTLNTFHYAGVSAKNVTLGVPRLTEIINIAKNIKTPSLAIYLKGEPARDREKAKEVQCSLEWTTLHHVTKQTEIHYDPDVMTSYIEEDRDFVEGYMSMPDEELELDRLSPWVLRIELSRDMMVDKQITMSDVGQKIEESFSDDLTCIFSDDNAKHLVLRIRILNDPNATQEYEADDDQFLRKIEVHLLNKLILQGIQGIRKVALRDIKRTFPTDKGYTTENEWMLDTEGINLIEVLQHDDIDHTRTTSNHVPEIVEVLGIEAGRNALKHELKSVIEFDGSYVNYRHLAILCDVMTYRGHLMAITRHGINRQDTGPLMRCSFEETVDILLDAACFGERDGLEGVSENIMLGQLAPVGTGSFGVFLNETMLQEAVEPLFAREEYGYGAGANMMSPGRQTPHHQTPYGMMSPGGLMSPGGAGPSPWTGVQFSPMGDTAMPSPGYSPTSPGYSPTSPAYSPTSPAYSPTSPAYSPTSPAYSPTSPAYSPTSPAYSPTSPAYSPTSPAYSPTSPAYSPTSPAYSPTSPAYSPTSPAYSPTSPAYSPTSPAYSPTSPAYSPTSPQYSPTSPQYSPTSPQYSPTSPQYSPTSPQYSPTSPQYSPTSPQYSPTSPQYSPTSPQYSPTSPQYSPSSPKDD</sequence>
<keyword evidence="9" id="KW-0677">Repeat</keyword>
<evidence type="ECO:0000259" key="18">
    <source>
        <dbReference type="SMART" id="SM00663"/>
    </source>
</evidence>
<evidence type="ECO:0000313" key="20">
    <source>
        <dbReference type="Proteomes" id="UP001472866"/>
    </source>
</evidence>
<dbReference type="InterPro" id="IPR038593">
    <property type="entry name" value="RNA_pol_Rpb1_7_sf"/>
</dbReference>
<keyword evidence="20" id="KW-1185">Reference proteome</keyword>
<accession>A0AAX4PBS9</accession>
<organism evidence="19 20">
    <name type="scientific">Chloropicon roscoffensis</name>
    <dbReference type="NCBI Taxonomy" id="1461544"/>
    <lineage>
        <taxon>Eukaryota</taxon>
        <taxon>Viridiplantae</taxon>
        <taxon>Chlorophyta</taxon>
        <taxon>Chloropicophyceae</taxon>
        <taxon>Chloropicales</taxon>
        <taxon>Chloropicaceae</taxon>
        <taxon>Chloropicon</taxon>
    </lineage>
</organism>
<dbReference type="Gene3D" id="4.10.860.120">
    <property type="entry name" value="RNA polymerase II, clamp domain"/>
    <property type="match status" value="1"/>
</dbReference>
<evidence type="ECO:0000256" key="10">
    <source>
        <dbReference type="ARBA" id="ARBA00022833"/>
    </source>
</evidence>
<dbReference type="Pfam" id="PF04998">
    <property type="entry name" value="RNA_pol_Rpb1_5"/>
    <property type="match status" value="1"/>
</dbReference>
<comment type="catalytic activity">
    <reaction evidence="15 16">
        <text>RNA(n) + a ribonucleoside 5'-triphosphate = RNA(n+1) + diphosphate</text>
        <dbReference type="Rhea" id="RHEA:21248"/>
        <dbReference type="Rhea" id="RHEA-COMP:14527"/>
        <dbReference type="Rhea" id="RHEA-COMP:17342"/>
        <dbReference type="ChEBI" id="CHEBI:33019"/>
        <dbReference type="ChEBI" id="CHEBI:61557"/>
        <dbReference type="ChEBI" id="CHEBI:140395"/>
        <dbReference type="EC" id="2.7.7.6"/>
    </reaction>
</comment>
<dbReference type="Gene3D" id="1.10.150.390">
    <property type="match status" value="1"/>
</dbReference>
<keyword evidence="3 16" id="KW-0240">DNA-directed RNA polymerase</keyword>
<dbReference type="Pfam" id="PF04990">
    <property type="entry name" value="RNA_pol_Rpb1_7"/>
    <property type="match status" value="1"/>
</dbReference>
<dbReference type="InterPro" id="IPR007073">
    <property type="entry name" value="RNA_pol_Rpb1_7"/>
</dbReference>
<dbReference type="InterPro" id="IPR000684">
    <property type="entry name" value="RNA_pol_II_repeat_euk"/>
</dbReference>
<dbReference type="SMART" id="SM00663">
    <property type="entry name" value="RPOLA_N"/>
    <property type="match status" value="1"/>
</dbReference>
<evidence type="ECO:0000256" key="8">
    <source>
        <dbReference type="ARBA" id="ARBA00022723"/>
    </source>
</evidence>
<dbReference type="InterPro" id="IPR045867">
    <property type="entry name" value="DNA-dir_RpoC_beta_prime"/>
</dbReference>
<dbReference type="FunFam" id="1.10.150.390:FF:000001">
    <property type="entry name" value="DNA-directed RNA polymerase subunit"/>
    <property type="match status" value="1"/>
</dbReference>
<keyword evidence="14" id="KW-0539">Nucleus</keyword>